<comment type="caution">
    <text evidence="1">The sequence shown here is derived from an EMBL/GenBank/DDBJ whole genome shotgun (WGS) entry which is preliminary data.</text>
</comment>
<gene>
    <name evidence="1" type="ORF">HXO88_05855</name>
</gene>
<dbReference type="EMBL" id="JABZYP010000019">
    <property type="protein sequence ID" value="MBF1713238.1"/>
    <property type="molecule type" value="Genomic_DNA"/>
</dbReference>
<evidence type="ECO:0000313" key="1">
    <source>
        <dbReference type="EMBL" id="MBF1713238.1"/>
    </source>
</evidence>
<proteinExistence type="predicted"/>
<dbReference type="Proteomes" id="UP000721045">
    <property type="component" value="Unassembled WGS sequence"/>
</dbReference>
<dbReference type="AlphaFoldDB" id="A0A930WEU5"/>
<protein>
    <submittedName>
        <fullName evidence="1">VOC family protein</fullName>
    </submittedName>
</protein>
<name>A0A930WEU5_STRIT</name>
<reference evidence="1" key="1">
    <citation type="submission" date="2020-04" db="EMBL/GenBank/DDBJ databases">
        <title>Deep metagenomics examines the oral microbiome during advanced dental caries in children, revealing novel taxa and co-occurrences with host molecules.</title>
        <authorList>
            <person name="Baker J.L."/>
            <person name="Morton J.T."/>
            <person name="Dinis M."/>
            <person name="Alvarez R."/>
            <person name="Tran N.C."/>
            <person name="Knight R."/>
            <person name="Edlund A."/>
        </authorList>
    </citation>
    <scope>NUCLEOTIDE SEQUENCE</scope>
    <source>
        <strain evidence="1">JCVI_23_bin.22</strain>
    </source>
</reference>
<organism evidence="1 2">
    <name type="scientific">Streptococcus intermedius</name>
    <dbReference type="NCBI Taxonomy" id="1338"/>
    <lineage>
        <taxon>Bacteria</taxon>
        <taxon>Bacillati</taxon>
        <taxon>Bacillota</taxon>
        <taxon>Bacilli</taxon>
        <taxon>Lactobacillales</taxon>
        <taxon>Streptococcaceae</taxon>
        <taxon>Streptococcus</taxon>
        <taxon>Streptococcus anginosus group</taxon>
    </lineage>
</organism>
<evidence type="ECO:0000313" key="2">
    <source>
        <dbReference type="Proteomes" id="UP000721045"/>
    </source>
</evidence>
<accession>A0A930WEU5</accession>
<sequence length="44" mass="5064">MKIEHVALYVRDLEGAKRFLKGILMQKLISSIIQSWLAVLLPQL</sequence>